<keyword evidence="2" id="KW-1185">Reference proteome</keyword>
<dbReference type="InterPro" id="IPR007396">
    <property type="entry name" value="TR_PAI2-type"/>
</dbReference>
<dbReference type="Gene3D" id="2.30.110.10">
    <property type="entry name" value="Electron Transport, Fmn-binding Protein, Chain A"/>
    <property type="match status" value="1"/>
</dbReference>
<dbReference type="RefSeq" id="WP_094472646.1">
    <property type="nucleotide sequence ID" value="NZ_NOXT01000072.1"/>
</dbReference>
<proteinExistence type="predicted"/>
<dbReference type="AlphaFoldDB" id="A0A255YXS8"/>
<dbReference type="Pfam" id="PF04299">
    <property type="entry name" value="FMN_bind_2"/>
    <property type="match status" value="1"/>
</dbReference>
<dbReference type="PANTHER" id="PTHR35802:SF1">
    <property type="entry name" value="PROTEASE SYNTHASE AND SPORULATION PROTEIN PAI 2"/>
    <property type="match status" value="1"/>
</dbReference>
<dbReference type="InterPro" id="IPR012349">
    <property type="entry name" value="Split_barrel_FMN-bd"/>
</dbReference>
<dbReference type="PIRSF" id="PIRSF010372">
    <property type="entry name" value="PaiB"/>
    <property type="match status" value="1"/>
</dbReference>
<evidence type="ECO:0000313" key="2">
    <source>
        <dbReference type="Proteomes" id="UP000216991"/>
    </source>
</evidence>
<dbReference type="OrthoDB" id="9794948at2"/>
<dbReference type="PANTHER" id="PTHR35802">
    <property type="entry name" value="PROTEASE SYNTHASE AND SPORULATION PROTEIN PAI 2"/>
    <property type="match status" value="1"/>
</dbReference>
<dbReference type="Proteomes" id="UP000216991">
    <property type="component" value="Unassembled WGS sequence"/>
</dbReference>
<organism evidence="1 2">
    <name type="scientific">Sandarakinorhabdus cyanobacteriorum</name>
    <dbReference type="NCBI Taxonomy" id="1981098"/>
    <lineage>
        <taxon>Bacteria</taxon>
        <taxon>Pseudomonadati</taxon>
        <taxon>Pseudomonadota</taxon>
        <taxon>Alphaproteobacteria</taxon>
        <taxon>Sphingomonadales</taxon>
        <taxon>Sphingosinicellaceae</taxon>
        <taxon>Sandarakinorhabdus</taxon>
    </lineage>
</organism>
<gene>
    <name evidence="1" type="ORF">CHU93_02700</name>
</gene>
<protein>
    <recommendedName>
        <fullName evidence="3">Negative transcriptional regulator</fullName>
    </recommendedName>
</protein>
<sequence>MHPNAAFRCDDDPLAFVAAHGFAHIFGQTPDGPRVAHSPVLVTPAGTLMFHLARGNALARHLDGLTALISVGGPGHYVSPNWYVEPAGNVPTWNYQAVEIEGVVRAMDMAELEELLHFAAATFEPRVGQDWTMHKMPRPKAEAMMRAITGYELVPGAIRTTLKASQNRSDADVAGVIAALEGLGDHGGVAAIRRARAKRDDI</sequence>
<name>A0A255YXS8_9SPHN</name>
<dbReference type="SUPFAM" id="SSF50475">
    <property type="entry name" value="FMN-binding split barrel"/>
    <property type="match status" value="1"/>
</dbReference>
<comment type="caution">
    <text evidence="1">The sequence shown here is derived from an EMBL/GenBank/DDBJ whole genome shotgun (WGS) entry which is preliminary data.</text>
</comment>
<accession>A0A255YXS8</accession>
<reference evidence="1 2" key="1">
    <citation type="submission" date="2017-07" db="EMBL/GenBank/DDBJ databases">
        <title>Sandarakinorhabdus cyanobacteriorum sp. nov., a novel bacterium isolated from cyanobacterial aggregates in a eutrophic lake.</title>
        <authorList>
            <person name="Cai H."/>
        </authorList>
    </citation>
    <scope>NUCLEOTIDE SEQUENCE [LARGE SCALE GENOMIC DNA]</scope>
    <source>
        <strain evidence="1 2">TH057</strain>
    </source>
</reference>
<evidence type="ECO:0008006" key="3">
    <source>
        <dbReference type="Google" id="ProtNLM"/>
    </source>
</evidence>
<evidence type="ECO:0000313" key="1">
    <source>
        <dbReference type="EMBL" id="OYQ33988.1"/>
    </source>
</evidence>
<dbReference type="EMBL" id="NOXT01000072">
    <property type="protein sequence ID" value="OYQ33988.1"/>
    <property type="molecule type" value="Genomic_DNA"/>
</dbReference>